<evidence type="ECO:0000256" key="1">
    <source>
        <dbReference type="ARBA" id="ARBA00022741"/>
    </source>
</evidence>
<dbReference type="AlphaFoldDB" id="A0A0M0JB03"/>
<dbReference type="SUPFAM" id="SSF56112">
    <property type="entry name" value="Protein kinase-like (PK-like)"/>
    <property type="match status" value="1"/>
</dbReference>
<sequence length="345" mass="37755">MVALSARLDEAKVIDRKVGDIAERYELGEMLGEGRFSKVYSATKGRMHVALKEMDMATLEEDEEAVDALVQETTALRRAYAASSKHVPKLHEVVQVGEDMLYVVMDQVRGCELFELLEGGSLSEPSARRLIAQLISALSSLHRHNVVHRDVKPENLMVSDIGDPSKCRLVVIDFGYAALETAEGLTELAGSPEYAAPEVLAWLDDVGQPYTKACDMWSVGVTAYVLLVGELPHDLPGEGDLYAHVRDTPPNFKQPFWSSSPEAASAKDFVLSCMQVETTTRLSAMHGLQHAWFAPRPDDNKSVVIGSSLAAFASLKRRVAGLSTVSSQKRRAAVSRWMGKLTTPG</sequence>
<dbReference type="GO" id="GO:0005524">
    <property type="term" value="F:ATP binding"/>
    <property type="evidence" value="ECO:0007669"/>
    <property type="project" value="UniProtKB-UniRule"/>
</dbReference>
<dbReference type="InterPro" id="IPR000719">
    <property type="entry name" value="Prot_kinase_dom"/>
</dbReference>
<evidence type="ECO:0000256" key="4">
    <source>
        <dbReference type="RuleBase" id="RU000304"/>
    </source>
</evidence>
<keyword evidence="6" id="KW-0808">Transferase</keyword>
<dbReference type="InterPro" id="IPR008271">
    <property type="entry name" value="Ser/Thr_kinase_AS"/>
</dbReference>
<comment type="caution">
    <text evidence="6">The sequence shown here is derived from an EMBL/GenBank/DDBJ whole genome shotgun (WGS) entry which is preliminary data.</text>
</comment>
<accession>A0A0M0JB03</accession>
<dbReference type="GO" id="GO:0004674">
    <property type="term" value="F:protein serine/threonine kinase activity"/>
    <property type="evidence" value="ECO:0007669"/>
    <property type="project" value="UniProtKB-KW"/>
</dbReference>
<dbReference type="PANTHER" id="PTHR24347">
    <property type="entry name" value="SERINE/THREONINE-PROTEIN KINASE"/>
    <property type="match status" value="1"/>
</dbReference>
<keyword evidence="7" id="KW-1185">Reference proteome</keyword>
<evidence type="ECO:0000313" key="7">
    <source>
        <dbReference type="Proteomes" id="UP000037460"/>
    </source>
</evidence>
<organism evidence="6 7">
    <name type="scientific">Chrysochromulina tobinii</name>
    <dbReference type="NCBI Taxonomy" id="1460289"/>
    <lineage>
        <taxon>Eukaryota</taxon>
        <taxon>Haptista</taxon>
        <taxon>Haptophyta</taxon>
        <taxon>Prymnesiophyceae</taxon>
        <taxon>Prymnesiales</taxon>
        <taxon>Chrysochromulinaceae</taxon>
        <taxon>Chrysochromulina</taxon>
    </lineage>
</organism>
<dbReference type="PROSITE" id="PS50011">
    <property type="entry name" value="PROTEIN_KINASE_DOM"/>
    <property type="match status" value="1"/>
</dbReference>
<proteinExistence type="inferred from homology"/>
<evidence type="ECO:0000256" key="2">
    <source>
        <dbReference type="ARBA" id="ARBA00022840"/>
    </source>
</evidence>
<dbReference type="InterPro" id="IPR011009">
    <property type="entry name" value="Kinase-like_dom_sf"/>
</dbReference>
<keyword evidence="2 3" id="KW-0067">ATP-binding</keyword>
<evidence type="ECO:0000256" key="3">
    <source>
        <dbReference type="PROSITE-ProRule" id="PRU10141"/>
    </source>
</evidence>
<gene>
    <name evidence="6" type="ORF">Ctob_011974</name>
</gene>
<dbReference type="Proteomes" id="UP000037460">
    <property type="component" value="Unassembled WGS sequence"/>
</dbReference>
<evidence type="ECO:0000259" key="5">
    <source>
        <dbReference type="PROSITE" id="PS50011"/>
    </source>
</evidence>
<dbReference type="PROSITE" id="PS00108">
    <property type="entry name" value="PROTEIN_KINASE_ST"/>
    <property type="match status" value="1"/>
</dbReference>
<dbReference type="Pfam" id="PF00069">
    <property type="entry name" value="Pkinase"/>
    <property type="match status" value="1"/>
</dbReference>
<evidence type="ECO:0000313" key="6">
    <source>
        <dbReference type="EMBL" id="KOO23522.1"/>
    </source>
</evidence>
<keyword evidence="6" id="KW-0418">Kinase</keyword>
<dbReference type="InterPro" id="IPR017441">
    <property type="entry name" value="Protein_kinase_ATP_BS"/>
</dbReference>
<feature type="binding site" evidence="3">
    <location>
        <position position="52"/>
    </location>
    <ligand>
        <name>ATP</name>
        <dbReference type="ChEBI" id="CHEBI:30616"/>
    </ligand>
</feature>
<dbReference type="EMBL" id="JWZX01003183">
    <property type="protein sequence ID" value="KOO23522.1"/>
    <property type="molecule type" value="Genomic_DNA"/>
</dbReference>
<name>A0A0M0JB03_9EUKA</name>
<comment type="similarity">
    <text evidence="4">Belongs to the protein kinase superfamily.</text>
</comment>
<dbReference type="SMART" id="SM00220">
    <property type="entry name" value="S_TKc"/>
    <property type="match status" value="1"/>
</dbReference>
<feature type="domain" description="Protein kinase" evidence="5">
    <location>
        <begin position="25"/>
        <end position="293"/>
    </location>
</feature>
<keyword evidence="1 3" id="KW-0547">Nucleotide-binding</keyword>
<reference evidence="7" key="1">
    <citation type="journal article" date="2015" name="PLoS Genet.">
        <title>Genome Sequence and Transcriptome Analyses of Chrysochromulina tobin: Metabolic Tools for Enhanced Algal Fitness in the Prominent Order Prymnesiales (Haptophyceae).</title>
        <authorList>
            <person name="Hovde B.T."/>
            <person name="Deodato C.R."/>
            <person name="Hunsperger H.M."/>
            <person name="Ryken S.A."/>
            <person name="Yost W."/>
            <person name="Jha R.K."/>
            <person name="Patterson J."/>
            <person name="Monnat R.J. Jr."/>
            <person name="Barlow S.B."/>
            <person name="Starkenburg S.R."/>
            <person name="Cattolico R.A."/>
        </authorList>
    </citation>
    <scope>NUCLEOTIDE SEQUENCE</scope>
    <source>
        <strain evidence="7">CCMP291</strain>
    </source>
</reference>
<protein>
    <submittedName>
        <fullName evidence="6">Calcium calmodulin-dependent protein kinase type 1-like protein</fullName>
    </submittedName>
</protein>
<dbReference type="OrthoDB" id="193931at2759"/>
<dbReference type="PROSITE" id="PS00107">
    <property type="entry name" value="PROTEIN_KINASE_ATP"/>
    <property type="match status" value="1"/>
</dbReference>
<dbReference type="Gene3D" id="1.10.510.10">
    <property type="entry name" value="Transferase(Phosphotransferase) domain 1"/>
    <property type="match status" value="1"/>
</dbReference>
<keyword evidence="4" id="KW-0723">Serine/threonine-protein kinase</keyword>